<dbReference type="InterPro" id="IPR012338">
    <property type="entry name" value="Beta-lactam/transpept-like"/>
</dbReference>
<keyword evidence="4" id="KW-1133">Transmembrane helix</keyword>
<name>A0ABY1N7C4_9HYPH</name>
<dbReference type="EMBL" id="FXTT01000001">
    <property type="protein sequence ID" value="SMP02372.1"/>
    <property type="molecule type" value="Genomic_DNA"/>
</dbReference>
<feature type="domain" description="Beta-lactamase class A catalytic" evidence="5">
    <location>
        <begin position="71"/>
        <end position="288"/>
    </location>
</feature>
<evidence type="ECO:0000256" key="4">
    <source>
        <dbReference type="SAM" id="Phobius"/>
    </source>
</evidence>
<dbReference type="PANTHER" id="PTHR35333">
    <property type="entry name" value="BETA-LACTAMASE"/>
    <property type="match status" value="1"/>
</dbReference>
<dbReference type="PANTHER" id="PTHR35333:SF3">
    <property type="entry name" value="BETA-LACTAMASE-TYPE TRANSPEPTIDASE FOLD CONTAINING PROTEIN"/>
    <property type="match status" value="1"/>
</dbReference>
<dbReference type="NCBIfam" id="NF033103">
    <property type="entry name" value="bla_class_A"/>
    <property type="match status" value="1"/>
</dbReference>
<gene>
    <name evidence="6" type="ORF">SAMN06265374_0446</name>
</gene>
<protein>
    <recommendedName>
        <fullName evidence="3">beta-lactamase</fullName>
        <ecNumber evidence="3">3.5.2.6</ecNumber>
    </recommendedName>
</protein>
<dbReference type="InterPro" id="IPR000871">
    <property type="entry name" value="Beta-lactam_class-A"/>
</dbReference>
<dbReference type="InterPro" id="IPR045155">
    <property type="entry name" value="Beta-lactam_cat"/>
</dbReference>
<reference evidence="6 7" key="1">
    <citation type="submission" date="2017-05" db="EMBL/GenBank/DDBJ databases">
        <authorList>
            <person name="Varghese N."/>
            <person name="Submissions S."/>
        </authorList>
    </citation>
    <scope>NUCLEOTIDE SEQUENCE [LARGE SCALE GENOMIC DNA]</scope>
    <source>
        <strain evidence="6 7">DSM 15949</strain>
    </source>
</reference>
<feature type="transmembrane region" description="Helical" evidence="4">
    <location>
        <begin position="22"/>
        <end position="44"/>
    </location>
</feature>
<accession>A0ABY1N7C4</accession>
<keyword evidence="4" id="KW-0472">Membrane</keyword>
<evidence type="ECO:0000313" key="6">
    <source>
        <dbReference type="EMBL" id="SMP02372.1"/>
    </source>
</evidence>
<evidence type="ECO:0000313" key="7">
    <source>
        <dbReference type="Proteomes" id="UP001157914"/>
    </source>
</evidence>
<evidence type="ECO:0000256" key="3">
    <source>
        <dbReference type="ARBA" id="ARBA00012865"/>
    </source>
</evidence>
<sequence length="320" mass="34443">MADGPASVPTNFSENTLTPTNISTTLGALAVFATAFFAPATLLAKPAKAIDQAALENKLIALEKRENAKIGVALLDAETGHRFSYRGSDRFALNSTFKAFACSALLARSETGQILMEDTRSIREQDLVPWSPVTENRTGTDSITLFEACEATMVYSDNTAANVVLDALGGPAALTAFMRSAGDTETRLDRIEPEMNVVPDGSLQDTTTPEAAAASLQTFVMGDVLNAKSKAQLVEWLTANTTAKNMLRKHLPAGWSIGDRSGASRDRKRSVIAVIYPPNRLPLFAAVYLQLQQPAKISKRDAIIAEFAETLFDSLENANK</sequence>
<dbReference type="PRINTS" id="PR00118">
    <property type="entry name" value="BLACTAMASEA"/>
</dbReference>
<evidence type="ECO:0000256" key="1">
    <source>
        <dbReference type="ARBA" id="ARBA00001526"/>
    </source>
</evidence>
<evidence type="ECO:0000259" key="5">
    <source>
        <dbReference type="Pfam" id="PF13354"/>
    </source>
</evidence>
<dbReference type="EC" id="3.5.2.6" evidence="3"/>
<evidence type="ECO:0000256" key="2">
    <source>
        <dbReference type="ARBA" id="ARBA00009009"/>
    </source>
</evidence>
<organism evidence="6 7">
    <name type="scientific">Roseibium denhamense</name>
    <dbReference type="NCBI Taxonomy" id="76305"/>
    <lineage>
        <taxon>Bacteria</taxon>
        <taxon>Pseudomonadati</taxon>
        <taxon>Pseudomonadota</taxon>
        <taxon>Alphaproteobacteria</taxon>
        <taxon>Hyphomicrobiales</taxon>
        <taxon>Stappiaceae</taxon>
        <taxon>Roseibium</taxon>
    </lineage>
</organism>
<comment type="similarity">
    <text evidence="2">Belongs to the class-A beta-lactamase family.</text>
</comment>
<proteinExistence type="inferred from homology"/>
<dbReference type="SUPFAM" id="SSF56601">
    <property type="entry name" value="beta-lactamase/transpeptidase-like"/>
    <property type="match status" value="1"/>
</dbReference>
<keyword evidence="7" id="KW-1185">Reference proteome</keyword>
<dbReference type="Proteomes" id="UP001157914">
    <property type="component" value="Unassembled WGS sequence"/>
</dbReference>
<dbReference type="Gene3D" id="3.40.710.10">
    <property type="entry name" value="DD-peptidase/beta-lactamase superfamily"/>
    <property type="match status" value="1"/>
</dbReference>
<comment type="caution">
    <text evidence="6">The sequence shown here is derived from an EMBL/GenBank/DDBJ whole genome shotgun (WGS) entry which is preliminary data.</text>
</comment>
<dbReference type="Pfam" id="PF13354">
    <property type="entry name" value="Beta-lactamase2"/>
    <property type="match status" value="1"/>
</dbReference>
<comment type="catalytic activity">
    <reaction evidence="1">
        <text>a beta-lactam + H2O = a substituted beta-amino acid</text>
        <dbReference type="Rhea" id="RHEA:20401"/>
        <dbReference type="ChEBI" id="CHEBI:15377"/>
        <dbReference type="ChEBI" id="CHEBI:35627"/>
        <dbReference type="ChEBI" id="CHEBI:140347"/>
        <dbReference type="EC" id="3.5.2.6"/>
    </reaction>
</comment>
<keyword evidence="4" id="KW-0812">Transmembrane</keyword>